<keyword evidence="2" id="KW-0813">Transport</keyword>
<dbReference type="InterPro" id="IPR044766">
    <property type="entry name" value="NPSN/SNAP25-like_N_SNARE"/>
</dbReference>
<dbReference type="GO" id="GO:0005484">
    <property type="term" value="F:SNAP receptor activity"/>
    <property type="evidence" value="ECO:0007669"/>
    <property type="project" value="InterPro"/>
</dbReference>
<dbReference type="AntiFam" id="ANF00232">
    <property type="entry name" value="Shadow ORF (opposite metK)"/>
</dbReference>
<keyword evidence="3" id="KW-0472">Membrane</keyword>
<gene>
    <name evidence="4" type="ORF">MUK42_27340</name>
</gene>
<evidence type="ECO:0000313" key="5">
    <source>
        <dbReference type="Proteomes" id="UP001055439"/>
    </source>
</evidence>
<name>A0A9E7F1Y0_9LILI</name>
<evidence type="ECO:0000256" key="2">
    <source>
        <dbReference type="ARBA" id="ARBA00022448"/>
    </source>
</evidence>
<dbReference type="CDD" id="cd15861">
    <property type="entry name" value="SNARE_SNAP25N_23N_29N_SEC9N"/>
    <property type="match status" value="1"/>
</dbReference>
<organism evidence="4 5">
    <name type="scientific">Musa troglodytarum</name>
    <name type="common">fe'i banana</name>
    <dbReference type="NCBI Taxonomy" id="320322"/>
    <lineage>
        <taxon>Eukaryota</taxon>
        <taxon>Viridiplantae</taxon>
        <taxon>Streptophyta</taxon>
        <taxon>Embryophyta</taxon>
        <taxon>Tracheophyta</taxon>
        <taxon>Spermatophyta</taxon>
        <taxon>Magnoliopsida</taxon>
        <taxon>Liliopsida</taxon>
        <taxon>Zingiberales</taxon>
        <taxon>Musaceae</taxon>
        <taxon>Musa</taxon>
    </lineage>
</organism>
<dbReference type="SUPFAM" id="SSF58038">
    <property type="entry name" value="SNARE fusion complex"/>
    <property type="match status" value="1"/>
</dbReference>
<dbReference type="EMBL" id="CP097504">
    <property type="protein sequence ID" value="URD87563.1"/>
    <property type="molecule type" value="Genomic_DNA"/>
</dbReference>
<evidence type="ECO:0000313" key="4">
    <source>
        <dbReference type="EMBL" id="URD87563.1"/>
    </source>
</evidence>
<keyword evidence="5" id="KW-1185">Reference proteome</keyword>
<dbReference type="Proteomes" id="UP001055439">
    <property type="component" value="Chromosome 2"/>
</dbReference>
<sequence>MASGAPISTELEQIDGEIQDIFRALHKNWIRLKILSPNRQSKQLEELTGKMKECKWLIKEFDCEIKDQGSQNILDVSKQLNEKKQTMVDIKIALVIELFDMGAGGSDPAAEDNVKMASELIDAGRKQMDETDQAIECSQMVVQQTIEVGTQASLNLKHQTDQMCRIINELETIHFSIKKTSWLIVNPNNKNIRDIPGLFPPAPTAWRLLSADALGSLELLPLERLHHLPGEVRVIPSKVPISCSLQIPAIASPLKVEVDGDHPRPEVKILLHNLQYLLVWDLASTIGVDEDRERLRNTDGVRHLDDAAAGEAICHDALGRLSDDVRTAAVNLGGILARERTTTVSTPTAVRVNDDLAASQPSITMRSTDDEAPGWVKMEDCLLIEVFLRDDRLDDVLLEVRSNLIVGDGLIMLGGDQHGMDTDGNHGAMVIVVLDRNLGFPIRPQPGAGAVLADFGEARTELGGEDMAEGHQLRCLIGRIAKHVTLITGTDVLRAFGEMAMDDLGDVRRLLLDIN</sequence>
<evidence type="ECO:0000256" key="1">
    <source>
        <dbReference type="ARBA" id="ARBA00004370"/>
    </source>
</evidence>
<reference evidence="4" key="1">
    <citation type="submission" date="2022-05" db="EMBL/GenBank/DDBJ databases">
        <title>The Musa troglodytarum L. genome provides insights into the mechanism of non-climacteric behaviour and enrichment of carotenoids.</title>
        <authorList>
            <person name="Wang J."/>
        </authorList>
    </citation>
    <scope>NUCLEOTIDE SEQUENCE</scope>
    <source>
        <tissue evidence="4">Leaf</tissue>
    </source>
</reference>
<dbReference type="GO" id="GO:0031201">
    <property type="term" value="C:SNARE complex"/>
    <property type="evidence" value="ECO:0007669"/>
    <property type="project" value="InterPro"/>
</dbReference>
<evidence type="ECO:0000256" key="3">
    <source>
        <dbReference type="ARBA" id="ARBA00023136"/>
    </source>
</evidence>
<proteinExistence type="predicted"/>
<comment type="subcellular location">
    <subcellularLocation>
        <location evidence="1">Membrane</location>
    </subcellularLocation>
</comment>
<dbReference type="AlphaFoldDB" id="A0A9E7F1Y0"/>
<dbReference type="OrthoDB" id="19261at2759"/>
<protein>
    <submittedName>
        <fullName evidence="4">Plant SNARE</fullName>
    </submittedName>
</protein>
<dbReference type="Gene3D" id="1.20.5.110">
    <property type="match status" value="1"/>
</dbReference>
<accession>A0A9E7F1Y0</accession>